<dbReference type="InParanoid" id="A0A059DH47"/>
<dbReference type="AlphaFoldDB" id="A0A059DH47"/>
<protein>
    <submittedName>
        <fullName evidence="1">Uncharacterized protein</fullName>
    </submittedName>
</protein>
<evidence type="ECO:0000313" key="1">
    <source>
        <dbReference type="EMBL" id="KCW89892.1"/>
    </source>
</evidence>
<reference evidence="1" key="1">
    <citation type="submission" date="2013-07" db="EMBL/GenBank/DDBJ databases">
        <title>The genome of Eucalyptus grandis.</title>
        <authorList>
            <person name="Schmutz J."/>
            <person name="Hayes R."/>
            <person name="Myburg A."/>
            <person name="Tuskan G."/>
            <person name="Grattapaglia D."/>
            <person name="Rokhsar D.S."/>
        </authorList>
    </citation>
    <scope>NUCLEOTIDE SEQUENCE</scope>
    <source>
        <tissue evidence="1">Leaf extractions</tissue>
    </source>
</reference>
<sequence length="78" mass="8880">MKPDSQYIFKKQSYTMLCHARSNMHLADAELQSRCFSSNAAQDLPSLIYPFSMPINKIIFSNWSYIGNHAGLPHSTLD</sequence>
<dbReference type="EMBL" id="KK198753">
    <property type="protein sequence ID" value="KCW89892.1"/>
    <property type="molecule type" value="Genomic_DNA"/>
</dbReference>
<gene>
    <name evidence="1" type="ORF">EUGRSUZ_A02120</name>
</gene>
<dbReference type="Gramene" id="KCW89892">
    <property type="protein sequence ID" value="KCW89892"/>
    <property type="gene ID" value="EUGRSUZ_A02120"/>
</dbReference>
<accession>A0A059DH47</accession>
<organism evidence="1">
    <name type="scientific">Eucalyptus grandis</name>
    <name type="common">Flooded gum</name>
    <dbReference type="NCBI Taxonomy" id="71139"/>
    <lineage>
        <taxon>Eukaryota</taxon>
        <taxon>Viridiplantae</taxon>
        <taxon>Streptophyta</taxon>
        <taxon>Embryophyta</taxon>
        <taxon>Tracheophyta</taxon>
        <taxon>Spermatophyta</taxon>
        <taxon>Magnoliopsida</taxon>
        <taxon>eudicotyledons</taxon>
        <taxon>Gunneridae</taxon>
        <taxon>Pentapetalae</taxon>
        <taxon>rosids</taxon>
        <taxon>malvids</taxon>
        <taxon>Myrtales</taxon>
        <taxon>Myrtaceae</taxon>
        <taxon>Myrtoideae</taxon>
        <taxon>Eucalypteae</taxon>
        <taxon>Eucalyptus</taxon>
    </lineage>
</organism>
<proteinExistence type="predicted"/>
<name>A0A059DH47_EUCGR</name>